<protein>
    <submittedName>
        <fullName evidence="1">Uncharacterized protein</fullName>
    </submittedName>
</protein>
<keyword evidence="2" id="KW-1185">Reference proteome</keyword>
<evidence type="ECO:0000313" key="2">
    <source>
        <dbReference type="Proteomes" id="UP000296049"/>
    </source>
</evidence>
<proteinExistence type="predicted"/>
<gene>
    <name evidence="1" type="ORF">Anapl_02786</name>
</gene>
<evidence type="ECO:0000313" key="1">
    <source>
        <dbReference type="EMBL" id="EOB04652.1"/>
    </source>
</evidence>
<reference evidence="2" key="1">
    <citation type="journal article" date="2013" name="Nat. Genet.">
        <title>The duck genome and transcriptome provide insight into an avian influenza virus reservoir species.</title>
        <authorList>
            <person name="Huang Y."/>
            <person name="Li Y."/>
            <person name="Burt D.W."/>
            <person name="Chen H."/>
            <person name="Zhang Y."/>
            <person name="Qian W."/>
            <person name="Kim H."/>
            <person name="Gan S."/>
            <person name="Zhao Y."/>
            <person name="Li J."/>
            <person name="Yi K."/>
            <person name="Feng H."/>
            <person name="Zhu P."/>
            <person name="Li B."/>
            <person name="Liu Q."/>
            <person name="Fairley S."/>
            <person name="Magor K.E."/>
            <person name="Du Z."/>
            <person name="Hu X."/>
            <person name="Goodman L."/>
            <person name="Tafer H."/>
            <person name="Vignal A."/>
            <person name="Lee T."/>
            <person name="Kim K.W."/>
            <person name="Sheng Z."/>
            <person name="An Y."/>
            <person name="Searle S."/>
            <person name="Herrero J."/>
            <person name="Groenen M.A."/>
            <person name="Crooijmans R.P."/>
            <person name="Faraut T."/>
            <person name="Cai Q."/>
            <person name="Webster R.G."/>
            <person name="Aldridge J.R."/>
            <person name="Warren W.C."/>
            <person name="Bartschat S."/>
            <person name="Kehr S."/>
            <person name="Marz M."/>
            <person name="Stadler P.F."/>
            <person name="Smith J."/>
            <person name="Kraus R.H."/>
            <person name="Zhao Y."/>
            <person name="Ren L."/>
            <person name="Fei J."/>
            <person name="Morisson M."/>
            <person name="Kaiser P."/>
            <person name="Griffin D.K."/>
            <person name="Rao M."/>
            <person name="Pitel F."/>
            <person name="Wang J."/>
            <person name="Li N."/>
        </authorList>
    </citation>
    <scope>NUCLEOTIDE SEQUENCE [LARGE SCALE GENOMIC DNA]</scope>
</reference>
<name>R0K4I4_ANAPL</name>
<sequence>MTRDHIWFQLPGNFIFTCTEITNSACFVEDKIQTKASAFMVLVTQAQLGQFQPANFSGFGGRLSDFGKKSTKKFSTLGSPTKLTDACEFYRLKTAMPQSQHTHWLYVVRPGGSSIQCAPHSWGDTVRCRHFLPLPQHVHEWRISAILSSNSQCLTKISSWNMLADAKPEQLDGNSLKRCTIITDLFLHIVPAELSHN</sequence>
<organism evidence="1 2">
    <name type="scientific">Anas platyrhynchos</name>
    <name type="common">Mallard</name>
    <name type="synonym">Anas boschas</name>
    <dbReference type="NCBI Taxonomy" id="8839"/>
    <lineage>
        <taxon>Eukaryota</taxon>
        <taxon>Metazoa</taxon>
        <taxon>Chordata</taxon>
        <taxon>Craniata</taxon>
        <taxon>Vertebrata</taxon>
        <taxon>Euteleostomi</taxon>
        <taxon>Archelosauria</taxon>
        <taxon>Archosauria</taxon>
        <taxon>Dinosauria</taxon>
        <taxon>Saurischia</taxon>
        <taxon>Theropoda</taxon>
        <taxon>Coelurosauria</taxon>
        <taxon>Aves</taxon>
        <taxon>Neognathae</taxon>
        <taxon>Galloanserae</taxon>
        <taxon>Anseriformes</taxon>
        <taxon>Anatidae</taxon>
        <taxon>Anatinae</taxon>
        <taxon>Anas</taxon>
    </lineage>
</organism>
<dbReference type="AlphaFoldDB" id="R0K4I4"/>
<dbReference type="Proteomes" id="UP000296049">
    <property type="component" value="Unassembled WGS sequence"/>
</dbReference>
<dbReference type="EMBL" id="KB742773">
    <property type="protein sequence ID" value="EOB04652.1"/>
    <property type="molecule type" value="Genomic_DNA"/>
</dbReference>
<accession>R0K4I4</accession>